<dbReference type="AlphaFoldDB" id="Q2VNG8"/>
<feature type="active site" description="Charge relay system" evidence="4">
    <location>
        <position position="373"/>
    </location>
</feature>
<name>Q2VNG8_METAI</name>
<dbReference type="InterPro" id="IPR036852">
    <property type="entry name" value="Peptidase_S8/S53_dom_sf"/>
</dbReference>
<keyword evidence="4" id="KW-0479">Metal-binding</keyword>
<dbReference type="PANTHER" id="PTHR14218">
    <property type="entry name" value="PROTEASE S8 TRIPEPTIDYL PEPTIDASE I CLN2"/>
    <property type="match status" value="1"/>
</dbReference>
<keyword evidence="4" id="KW-0106">Calcium</keyword>
<dbReference type="GO" id="GO:0004252">
    <property type="term" value="F:serine-type endopeptidase activity"/>
    <property type="evidence" value="ECO:0007669"/>
    <property type="project" value="UniProtKB-UniRule"/>
</dbReference>
<evidence type="ECO:0000259" key="6">
    <source>
        <dbReference type="PROSITE" id="PS51695"/>
    </source>
</evidence>
<proteinExistence type="predicted"/>
<evidence type="ECO:0000256" key="5">
    <source>
        <dbReference type="SAM" id="SignalP"/>
    </source>
</evidence>
<feature type="binding site" evidence="4">
    <location>
        <position position="412"/>
    </location>
    <ligand>
        <name>Ca(2+)</name>
        <dbReference type="ChEBI" id="CHEBI:29108"/>
    </ligand>
</feature>
<accession>Q2VNG8</accession>
<keyword evidence="5" id="KW-0732">Signal</keyword>
<dbReference type="GO" id="GO:0006508">
    <property type="term" value="P:proteolysis"/>
    <property type="evidence" value="ECO:0007669"/>
    <property type="project" value="UniProtKB-KW"/>
</dbReference>
<feature type="active site" description="Charge relay system" evidence="4">
    <location>
        <position position="191"/>
    </location>
</feature>
<dbReference type="EMBL" id="CT005238">
    <property type="protein sequence ID" value="CAJ01664.1"/>
    <property type="molecule type" value="Genomic_DNA"/>
</dbReference>
<dbReference type="CDD" id="cd04056">
    <property type="entry name" value="Peptidases_S53"/>
    <property type="match status" value="1"/>
</dbReference>
<dbReference type="InterPro" id="IPR050819">
    <property type="entry name" value="Tripeptidyl-peptidase_I"/>
</dbReference>
<gene>
    <name evidence="7" type="ORF">orf135</name>
</gene>
<keyword evidence="2 4" id="KW-0378">Hydrolase</keyword>
<sequence length="444" mass="45282">MERSMRLSSEKVLVATTLMIGAAQAQVSTNVNTQQTAPGSVAAITRQSSPTAGGYVVVPTSSVPNPGDRGKIAHTNYRFFVPYQETQAQSQTQAATPKLGPPLAGFFFNTPASLACIYSVVSASSGCDPNIVTKVSTYGSKVIAIVDAYHNSSALADLQTYSTQFGLPAPNLQIVYATGVQPPVDFNWAGEEALDLDMAHALAPNAKIILVEAASNSNADLLLAEDVASGLVAAAGGGQVSNSWGQGEFVGETTLDSHFTTPKVVYFASTGDDPGTQWPSVSANIVAVGGTTVVRSASGAFLGETTWASGGGGPSTYVARPTYQNGIAGVVGTARGVPDVSAVANPSTGVWVYCSTGCGNAPINSWFGIGGTSVSSPLVAALTNAAGHFGVSTFAELKSLYALLGSNRFNDITLGLCGIGSAYSAVAGWDFCTGVGTPHTPMGL</sequence>
<evidence type="ECO:0000256" key="1">
    <source>
        <dbReference type="ARBA" id="ARBA00022670"/>
    </source>
</evidence>
<keyword evidence="1 4" id="KW-0645">Protease</keyword>
<evidence type="ECO:0000256" key="3">
    <source>
        <dbReference type="ARBA" id="ARBA00022825"/>
    </source>
</evidence>
<evidence type="ECO:0000256" key="2">
    <source>
        <dbReference type="ARBA" id="ARBA00022801"/>
    </source>
</evidence>
<feature type="binding site" evidence="4">
    <location>
        <position position="430"/>
    </location>
    <ligand>
        <name>Ca(2+)</name>
        <dbReference type="ChEBI" id="CHEBI:29108"/>
    </ligand>
</feature>
<dbReference type="PROSITE" id="PS51695">
    <property type="entry name" value="SEDOLISIN"/>
    <property type="match status" value="1"/>
</dbReference>
<dbReference type="SUPFAM" id="SSF52743">
    <property type="entry name" value="Subtilisin-like"/>
    <property type="match status" value="1"/>
</dbReference>
<organism evidence="7">
    <name type="scientific">Methylocapsa acidiphila</name>
    <dbReference type="NCBI Taxonomy" id="133552"/>
    <lineage>
        <taxon>Bacteria</taxon>
        <taxon>Pseudomonadati</taxon>
        <taxon>Pseudomonadota</taxon>
        <taxon>Alphaproteobacteria</taxon>
        <taxon>Hyphomicrobiales</taxon>
        <taxon>Beijerinckiaceae</taxon>
        <taxon>Methylocapsa</taxon>
    </lineage>
</organism>
<dbReference type="InterPro" id="IPR023828">
    <property type="entry name" value="Peptidase_S8_Ser-AS"/>
</dbReference>
<feature type="chain" id="PRO_5004217907" evidence="5">
    <location>
        <begin position="26"/>
        <end position="444"/>
    </location>
</feature>
<feature type="domain" description="Peptidase S53" evidence="6">
    <location>
        <begin position="108"/>
        <end position="444"/>
    </location>
</feature>
<dbReference type="Gene3D" id="3.40.50.200">
    <property type="entry name" value="Peptidase S8/S53 domain"/>
    <property type="match status" value="1"/>
</dbReference>
<keyword evidence="3 4" id="KW-0720">Serine protease</keyword>
<feature type="active site" description="Charge relay system" evidence="4">
    <location>
        <position position="195"/>
    </location>
</feature>
<dbReference type="InterPro" id="IPR030400">
    <property type="entry name" value="Sedolisin_dom"/>
</dbReference>
<dbReference type="GO" id="GO:0008240">
    <property type="term" value="F:tripeptidyl-peptidase activity"/>
    <property type="evidence" value="ECO:0007669"/>
    <property type="project" value="TreeGrafter"/>
</dbReference>
<comment type="cofactor">
    <cofactor evidence="4">
        <name>Ca(2+)</name>
        <dbReference type="ChEBI" id="CHEBI:29108"/>
    </cofactor>
    <text evidence="4">Binds 1 Ca(2+) ion per subunit.</text>
</comment>
<dbReference type="PROSITE" id="PS00138">
    <property type="entry name" value="SUBTILASE_SER"/>
    <property type="match status" value="1"/>
</dbReference>
<feature type="binding site" evidence="4">
    <location>
        <position position="411"/>
    </location>
    <ligand>
        <name>Ca(2+)</name>
        <dbReference type="ChEBI" id="CHEBI:29108"/>
    </ligand>
</feature>
<evidence type="ECO:0000256" key="4">
    <source>
        <dbReference type="PROSITE-ProRule" id="PRU01032"/>
    </source>
</evidence>
<protein>
    <submittedName>
        <fullName evidence="7">Putative family S53 non-peptidase homologue</fullName>
    </submittedName>
</protein>
<evidence type="ECO:0000313" key="7">
    <source>
        <dbReference type="EMBL" id="CAJ01664.1"/>
    </source>
</evidence>
<feature type="binding site" evidence="4">
    <location>
        <position position="428"/>
    </location>
    <ligand>
        <name>Ca(2+)</name>
        <dbReference type="ChEBI" id="CHEBI:29108"/>
    </ligand>
</feature>
<feature type="signal peptide" evidence="5">
    <location>
        <begin position="1"/>
        <end position="25"/>
    </location>
</feature>
<dbReference type="GO" id="GO:0046872">
    <property type="term" value="F:metal ion binding"/>
    <property type="evidence" value="ECO:0007669"/>
    <property type="project" value="UniProtKB-UniRule"/>
</dbReference>
<reference evidence="7" key="1">
    <citation type="submission" date="2005-06" db="EMBL/GenBank/DDBJ databases">
        <title>First Genome Data from Uncultured Upland Soil Cluster a Methanotrophs Provide Further Evidence for a Close Phylogenetic Relationship to Methylocapsa acidiphila B2 and High-Affinity Methanotrophy Based on pMMO.</title>
        <authorList>
            <person name="Ricke P."/>
            <person name="Kube M."/>
            <person name="Nakagawa S."/>
            <person name="Erkel C."/>
            <person name="Reinhardt R."/>
            <person name="Liesack W."/>
        </authorList>
    </citation>
    <scope>NUCLEOTIDE SEQUENCE</scope>
</reference>
<dbReference type="PANTHER" id="PTHR14218:SF15">
    <property type="entry name" value="TRIPEPTIDYL-PEPTIDASE 1"/>
    <property type="match status" value="1"/>
</dbReference>